<feature type="compositionally biased region" description="Low complexity" evidence="1">
    <location>
        <begin position="209"/>
        <end position="227"/>
    </location>
</feature>
<reference evidence="2 3" key="1">
    <citation type="submission" date="2018-02" db="EMBL/GenBank/DDBJ databases">
        <title>Draft genome sequences of Elsinoe sp., causing black scab on jojoba.</title>
        <authorList>
            <person name="Stodart B."/>
            <person name="Jeffress S."/>
            <person name="Ash G."/>
            <person name="Arun Chinnappa K."/>
        </authorList>
    </citation>
    <scope>NUCLEOTIDE SEQUENCE [LARGE SCALE GENOMIC DNA]</scope>
    <source>
        <strain evidence="2 3">Hillstone_2</strain>
    </source>
</reference>
<organism evidence="2 3">
    <name type="scientific">Elsinoe australis</name>
    <dbReference type="NCBI Taxonomy" id="40998"/>
    <lineage>
        <taxon>Eukaryota</taxon>
        <taxon>Fungi</taxon>
        <taxon>Dikarya</taxon>
        <taxon>Ascomycota</taxon>
        <taxon>Pezizomycotina</taxon>
        <taxon>Dothideomycetes</taxon>
        <taxon>Dothideomycetidae</taxon>
        <taxon>Myriangiales</taxon>
        <taxon>Elsinoaceae</taxon>
        <taxon>Elsinoe</taxon>
    </lineage>
</organism>
<evidence type="ECO:0000313" key="2">
    <source>
        <dbReference type="EMBL" id="TKX22830.1"/>
    </source>
</evidence>
<proteinExistence type="predicted"/>
<feature type="region of interest" description="Disordered" evidence="1">
    <location>
        <begin position="175"/>
        <end position="227"/>
    </location>
</feature>
<sequence length="227" mass="26215">MAEPLILNARGVVFKDIHDRACEHYKNGQIGESERLCRFLLDQADLSDFHKARCHMVLGQSKDNYLWHAEQAVETLENLYVVRPGSSYSGKQPPNEEQLQVQARLLSAAKDLLAVAQEDYAKNRTDFEHQFQEFREYYGREPTKEELVKADWDAHCQEAQTYLDDCTEFQQEFLQGSKQQPLEQFDDEDEDDEEAFPWVAPEPHDSQQMMSSPPESLHSLESSGQDA</sequence>
<dbReference type="Proteomes" id="UP000308133">
    <property type="component" value="Unassembled WGS sequence"/>
</dbReference>
<comment type="caution">
    <text evidence="2">The sequence shown here is derived from an EMBL/GenBank/DDBJ whole genome shotgun (WGS) entry which is preliminary data.</text>
</comment>
<dbReference type="EMBL" id="PTQR01000060">
    <property type="protein sequence ID" value="TKX22830.1"/>
    <property type="molecule type" value="Genomic_DNA"/>
</dbReference>
<evidence type="ECO:0000256" key="1">
    <source>
        <dbReference type="SAM" id="MobiDB-lite"/>
    </source>
</evidence>
<dbReference type="AlphaFoldDB" id="A0A4U7B1F3"/>
<name>A0A4U7B1F3_9PEZI</name>
<protein>
    <submittedName>
        <fullName evidence="2">Uncharacterized protein</fullName>
    </submittedName>
</protein>
<accession>A0A4U7B1F3</accession>
<feature type="compositionally biased region" description="Acidic residues" evidence="1">
    <location>
        <begin position="184"/>
        <end position="195"/>
    </location>
</feature>
<gene>
    <name evidence="2" type="ORF">C1H76_4864</name>
</gene>
<evidence type="ECO:0000313" key="3">
    <source>
        <dbReference type="Proteomes" id="UP000308133"/>
    </source>
</evidence>